<feature type="transmembrane region" description="Helical" evidence="6">
    <location>
        <begin position="247"/>
        <end position="272"/>
    </location>
</feature>
<evidence type="ECO:0000313" key="8">
    <source>
        <dbReference type="Proteomes" id="UP000006316"/>
    </source>
</evidence>
<keyword evidence="5 6" id="KW-0472">Membrane</keyword>
<name>K6C3H6_9BACI</name>
<comment type="subcellular location">
    <subcellularLocation>
        <location evidence="1">Cell membrane</location>
        <topology evidence="1">Multi-pass membrane protein</topology>
    </subcellularLocation>
</comment>
<comment type="caution">
    <text evidence="7">The sequence shown here is derived from an EMBL/GenBank/DDBJ whole genome shotgun (WGS) entry which is preliminary data.</text>
</comment>
<feature type="transmembrane region" description="Helical" evidence="6">
    <location>
        <begin position="111"/>
        <end position="128"/>
    </location>
</feature>
<evidence type="ECO:0000313" key="7">
    <source>
        <dbReference type="EMBL" id="EKN65695.1"/>
    </source>
</evidence>
<evidence type="ECO:0000256" key="4">
    <source>
        <dbReference type="ARBA" id="ARBA00022989"/>
    </source>
</evidence>
<dbReference type="Pfam" id="PF02653">
    <property type="entry name" value="BPD_transp_2"/>
    <property type="match status" value="1"/>
</dbReference>
<feature type="transmembrane region" description="Helical" evidence="6">
    <location>
        <begin position="7"/>
        <end position="24"/>
    </location>
</feature>
<dbReference type="OrthoDB" id="9789927at2"/>
<evidence type="ECO:0000256" key="2">
    <source>
        <dbReference type="ARBA" id="ARBA00022475"/>
    </source>
</evidence>
<feature type="transmembrane region" description="Helical" evidence="6">
    <location>
        <begin position="162"/>
        <end position="180"/>
    </location>
</feature>
<proteinExistence type="predicted"/>
<dbReference type="eggNOG" id="COG4177">
    <property type="taxonomic scope" value="Bacteria"/>
</dbReference>
<dbReference type="PANTHER" id="PTHR30482">
    <property type="entry name" value="HIGH-AFFINITY BRANCHED-CHAIN AMINO ACID TRANSPORT SYSTEM PERMEASE"/>
    <property type="match status" value="1"/>
</dbReference>
<gene>
    <name evidence="7" type="ORF">BABA_18921</name>
</gene>
<feature type="transmembrane region" description="Helical" evidence="6">
    <location>
        <begin position="284"/>
        <end position="309"/>
    </location>
</feature>
<evidence type="ECO:0000256" key="3">
    <source>
        <dbReference type="ARBA" id="ARBA00022692"/>
    </source>
</evidence>
<dbReference type="AlphaFoldDB" id="K6C3H6"/>
<dbReference type="RefSeq" id="WP_007086777.1">
    <property type="nucleotide sequence ID" value="NZ_AJLS01000127.1"/>
</dbReference>
<keyword evidence="4 6" id="KW-1133">Transmembrane helix</keyword>
<keyword evidence="2" id="KW-1003">Cell membrane</keyword>
<dbReference type="GO" id="GO:0005886">
    <property type="term" value="C:plasma membrane"/>
    <property type="evidence" value="ECO:0007669"/>
    <property type="project" value="UniProtKB-SubCell"/>
</dbReference>
<keyword evidence="3 6" id="KW-0812">Transmembrane</keyword>
<dbReference type="PANTHER" id="PTHR30482:SF10">
    <property type="entry name" value="HIGH-AFFINITY BRANCHED-CHAIN AMINO ACID TRANSPORT PROTEIN BRAE"/>
    <property type="match status" value="1"/>
</dbReference>
<organism evidence="7 8">
    <name type="scientific">Neobacillus bataviensis LMG 21833</name>
    <dbReference type="NCBI Taxonomy" id="1117379"/>
    <lineage>
        <taxon>Bacteria</taxon>
        <taxon>Bacillati</taxon>
        <taxon>Bacillota</taxon>
        <taxon>Bacilli</taxon>
        <taxon>Bacillales</taxon>
        <taxon>Bacillaceae</taxon>
        <taxon>Neobacillus</taxon>
    </lineage>
</organism>
<feature type="transmembrane region" description="Helical" evidence="6">
    <location>
        <begin position="83"/>
        <end position="104"/>
    </location>
</feature>
<dbReference type="InterPro" id="IPR043428">
    <property type="entry name" value="LivM-like"/>
</dbReference>
<accession>K6C3H6</accession>
<feature type="transmembrane region" description="Helical" evidence="6">
    <location>
        <begin position="210"/>
        <end position="235"/>
    </location>
</feature>
<keyword evidence="8" id="KW-1185">Reference proteome</keyword>
<dbReference type="InterPro" id="IPR001851">
    <property type="entry name" value="ABC_transp_permease"/>
</dbReference>
<dbReference type="EMBL" id="AJLS01000127">
    <property type="protein sequence ID" value="EKN65695.1"/>
    <property type="molecule type" value="Genomic_DNA"/>
</dbReference>
<dbReference type="PATRIC" id="fig|1117379.3.peg.3920"/>
<dbReference type="Proteomes" id="UP000006316">
    <property type="component" value="Unassembled WGS sequence"/>
</dbReference>
<evidence type="ECO:0000256" key="6">
    <source>
        <dbReference type="SAM" id="Phobius"/>
    </source>
</evidence>
<reference evidence="7 8" key="1">
    <citation type="journal article" date="2012" name="Front. Microbiol.">
        <title>Redundancy and modularity in membrane-associated dissimilatory nitrate reduction in Bacillus.</title>
        <authorList>
            <person name="Heylen K."/>
            <person name="Keltjens J."/>
        </authorList>
    </citation>
    <scope>NUCLEOTIDE SEQUENCE [LARGE SCALE GENOMIC DNA]</scope>
    <source>
        <strain evidence="8">LMG 21833T</strain>
    </source>
</reference>
<evidence type="ECO:0000256" key="5">
    <source>
        <dbReference type="ARBA" id="ARBA00023136"/>
    </source>
</evidence>
<evidence type="ECO:0000256" key="1">
    <source>
        <dbReference type="ARBA" id="ARBA00004651"/>
    </source>
</evidence>
<dbReference type="GO" id="GO:0015658">
    <property type="term" value="F:branched-chain amino acid transmembrane transporter activity"/>
    <property type="evidence" value="ECO:0007669"/>
    <property type="project" value="InterPro"/>
</dbReference>
<protein>
    <submittedName>
        <fullName evidence="7">Inner-membrane translocator</fullName>
    </submittedName>
</protein>
<dbReference type="CDD" id="cd06581">
    <property type="entry name" value="TM_PBP1_LivM_like"/>
    <property type="match status" value="1"/>
</dbReference>
<dbReference type="STRING" id="1117379.BABA_18921"/>
<sequence length="347" mass="38447">MVKVLNKRNIIIALIVFSAVFPLLTENNYLIHIMTSSFIWMIGVYGLNLLAGYTGYLSLAHAGFFAIGAYSLGILTVKAHLNFWLAFLLSLVITGLLGLLVGLISLRTKEHFFAIYTLCLGYIIYLVIDKWEGLTEGVRGLIGIPAPTGIGPIKFETEVSHYYLVLFFLLLVVLIMYRIVHSLSGRTYIAIRNSEDLAQTIGISTMKNKLTVFVLSTLFAGLAGALYASFVRFIGPDIGSISITFDLLTYLLVGGIGTLSGPLVGTLIIVWLSQYLQDFQENRMLIFGPVLTLLIIFYPRGLVGAVSAWNTKRIAKKEQRLSHNTTRIKGEPFIESEIIPDKKVKEG</sequence>